<evidence type="ECO:0000313" key="2">
    <source>
        <dbReference type="EMBL" id="MBI1756807.1"/>
    </source>
</evidence>
<protein>
    <submittedName>
        <fullName evidence="2">RecX family transcriptional regulator</fullName>
    </submittedName>
</protein>
<dbReference type="InterPro" id="IPR003783">
    <property type="entry name" value="Regulatory_RecX"/>
</dbReference>
<dbReference type="PANTHER" id="PTHR33602:SF1">
    <property type="entry name" value="REGULATORY PROTEIN RECX FAMILY PROTEIN"/>
    <property type="match status" value="1"/>
</dbReference>
<proteinExistence type="predicted"/>
<gene>
    <name evidence="2" type="ORF">HYR64_06850</name>
</gene>
<comment type="caution">
    <text evidence="2">The sequence shown here is derived from an EMBL/GenBank/DDBJ whole genome shotgun (WGS) entry which is preliminary data.</text>
</comment>
<reference evidence="2" key="1">
    <citation type="submission" date="2020-07" db="EMBL/GenBank/DDBJ databases">
        <title>Huge and variable diversity of episymbiotic CPR bacteria and DPANN archaea in groundwater ecosystems.</title>
        <authorList>
            <person name="He C.Y."/>
            <person name="Keren R."/>
            <person name="Whittaker M."/>
            <person name="Farag I.F."/>
            <person name="Doudna J."/>
            <person name="Cate J.H.D."/>
            <person name="Banfield J.F."/>
        </authorList>
    </citation>
    <scope>NUCLEOTIDE SEQUENCE</scope>
    <source>
        <strain evidence="2">NC_groundwater_17_Pr7_B-0.1um_64_12</strain>
    </source>
</reference>
<keyword evidence="1" id="KW-0963">Cytoplasm</keyword>
<accession>A0A931PUQ9</accession>
<dbReference type="PANTHER" id="PTHR33602">
    <property type="entry name" value="REGULATORY PROTEIN RECX FAMILY PROTEIN"/>
    <property type="match status" value="1"/>
</dbReference>
<dbReference type="Proteomes" id="UP000727962">
    <property type="component" value="Unassembled WGS sequence"/>
</dbReference>
<organism evidence="2 3">
    <name type="scientific">Fimbriimonas ginsengisoli</name>
    <dbReference type="NCBI Taxonomy" id="1005039"/>
    <lineage>
        <taxon>Bacteria</taxon>
        <taxon>Bacillati</taxon>
        <taxon>Armatimonadota</taxon>
        <taxon>Fimbriimonadia</taxon>
        <taxon>Fimbriimonadales</taxon>
        <taxon>Fimbriimonadaceae</taxon>
        <taxon>Fimbriimonas</taxon>
    </lineage>
</organism>
<dbReference type="GO" id="GO:0006282">
    <property type="term" value="P:regulation of DNA repair"/>
    <property type="evidence" value="ECO:0007669"/>
    <property type="project" value="InterPro"/>
</dbReference>
<name>A0A931PUQ9_FIMGI</name>
<sequence>MSSDAPDAPVLSAALALLRKRDRFEAELRAMLLSKGHSESSLESALAWLRAKDVLNDRRAVESAVARSEGRSAKGCEALRDALVAREAPPALIDEALAALEPEPIRARRALEAAPSSTRAKRTRADRYLASRAFDGESISSALEAMGLGSATES</sequence>
<dbReference type="EMBL" id="JACOSL010000039">
    <property type="protein sequence ID" value="MBI1756807.1"/>
    <property type="molecule type" value="Genomic_DNA"/>
</dbReference>
<dbReference type="AlphaFoldDB" id="A0A931PUQ9"/>
<evidence type="ECO:0000313" key="3">
    <source>
        <dbReference type="Proteomes" id="UP000727962"/>
    </source>
</evidence>
<evidence type="ECO:0000256" key="1">
    <source>
        <dbReference type="ARBA" id="ARBA00022490"/>
    </source>
</evidence>